<name>A0A0G0IIA4_9BACT</name>
<evidence type="ECO:0000313" key="3">
    <source>
        <dbReference type="Proteomes" id="UP000034231"/>
    </source>
</evidence>
<dbReference type="Gene3D" id="3.90.70.10">
    <property type="entry name" value="Cysteine proteinases"/>
    <property type="match status" value="1"/>
</dbReference>
<comment type="caution">
    <text evidence="2">The sequence shown here is derived from an EMBL/GenBank/DDBJ whole genome shotgun (WGS) entry which is preliminary data.</text>
</comment>
<dbReference type="AlphaFoldDB" id="A0A0G0IIA4"/>
<dbReference type="Pfam" id="PF13529">
    <property type="entry name" value="Peptidase_C39_2"/>
    <property type="match status" value="1"/>
</dbReference>
<proteinExistence type="predicted"/>
<reference evidence="2 3" key="1">
    <citation type="journal article" date="2015" name="Nature">
        <title>rRNA introns, odd ribosomes, and small enigmatic genomes across a large radiation of phyla.</title>
        <authorList>
            <person name="Brown C.T."/>
            <person name="Hug L.A."/>
            <person name="Thomas B.C."/>
            <person name="Sharon I."/>
            <person name="Castelle C.J."/>
            <person name="Singh A."/>
            <person name="Wilkins M.J."/>
            <person name="Williams K.H."/>
            <person name="Banfield J.F."/>
        </authorList>
    </citation>
    <scope>NUCLEOTIDE SEQUENCE [LARGE SCALE GENOMIC DNA]</scope>
</reference>
<sequence>MFKYILISIVILVLSLLSVFIYTNRPQFPSPQSIVENIVPVLTTIEENGLPNKHLIKTVFVPQAPEKNWSQPWQDACEESALLTVHYYHQSLSPSLEKMVTDLNEMFVFESQQGWSHDVNISQMAILSEKLWGYNPEIIENPSIDDIKKYISQDTPIVIPANGKTLYRENKHFKSGGPWYHNLVILGYDDGKKEFIVHDVGTQFGAYFHYSYSTLMESIHDFPPSLKKEDIDQGASRALVLIK</sequence>
<evidence type="ECO:0000259" key="1">
    <source>
        <dbReference type="Pfam" id="PF13529"/>
    </source>
</evidence>
<gene>
    <name evidence="2" type="ORF">US68_C0002G0002</name>
</gene>
<organism evidence="2 3">
    <name type="scientific">Candidatus Shapirobacteria bacterium GW2011_GWE1_38_10</name>
    <dbReference type="NCBI Taxonomy" id="1618488"/>
    <lineage>
        <taxon>Bacteria</taxon>
        <taxon>Candidatus Shapironibacteriota</taxon>
    </lineage>
</organism>
<evidence type="ECO:0000313" key="2">
    <source>
        <dbReference type="EMBL" id="KKQ50725.1"/>
    </source>
</evidence>
<dbReference type="InterPro" id="IPR039564">
    <property type="entry name" value="Peptidase_C39-like"/>
</dbReference>
<feature type="domain" description="Peptidase C39-like" evidence="1">
    <location>
        <begin position="97"/>
        <end position="199"/>
    </location>
</feature>
<dbReference type="Proteomes" id="UP000034231">
    <property type="component" value="Unassembled WGS sequence"/>
</dbReference>
<accession>A0A0G0IIA4</accession>
<dbReference type="EMBL" id="LBTX01000002">
    <property type="protein sequence ID" value="KKQ50725.1"/>
    <property type="molecule type" value="Genomic_DNA"/>
</dbReference>
<protein>
    <recommendedName>
        <fullName evidence="1">Peptidase C39-like domain-containing protein</fullName>
    </recommendedName>
</protein>